<sequence>MTEAPAGIPGAPTLSHHTPSHHTASHHTASHHAAGPVGVRRRRGPAGWSLRTRLLALLLALLAVMSAVIVLVTLVALRGVLVDQLDERLHDAGDRWNMVDPSLRPAFLPGVAGSGGGGNLRPGASTSTATQSASDQVGEFLNTRQAVGTLGAIIELQDSVPFRPSVGPENPPTALSPNVDALIQQINAAVIDGASGETTLTDADAAAVAQVPLDGNAHTLTIGDHGDYRLTARLSGDGSRILVTGLPMDDVDATLTRTAAIGAAVAALGVLAAAIAGGAIVRRTLRPLSRVAATAARVAELPLHRGAVDLPTLGPDVDTDPRTEVGQVGAALGRMLGHIGDAFDARHASETRMRQFLADASHELRTPLAAISGYAELTRRTRDTVPPDVIYAMGRVESESARMTALVSDLLLLARLDSGRPLVRETVDLSRLVVDAVSDAHVAAPTHRFELDLPSEPVTTTGDPARLHQVLTNLLANARTHTPPGTRVTARLTTQARPAPPGSLTPPGVPGPLVWCAVLQVIDDGPGIPPELLPKVFERFARGDSSRSRAAGSTGLGLSIVSAVVEAHHGRVEVASRPGQTVFTVLLPVGTATGPRYRPRPDLTLTTGQEADPAGWMPDLAEHGAGGAGGAGPASSPAAEQAVPPQPARTTRPLAETVAGPVAEPAAGPVATHMSAGTETAAPGRPSAAHPGGGPGRGRRARAKEIVHAPRRDPHPHR</sequence>
<dbReference type="Pfam" id="PF02518">
    <property type="entry name" value="HATPase_c"/>
    <property type="match status" value="1"/>
</dbReference>
<evidence type="ECO:0000256" key="13">
    <source>
        <dbReference type="SAM" id="Phobius"/>
    </source>
</evidence>
<evidence type="ECO:0000256" key="2">
    <source>
        <dbReference type="ARBA" id="ARBA00001968"/>
    </source>
</evidence>
<dbReference type="EC" id="2.7.13.3" evidence="4"/>
<evidence type="ECO:0000259" key="14">
    <source>
        <dbReference type="PROSITE" id="PS50109"/>
    </source>
</evidence>
<dbReference type="SUPFAM" id="SSF55874">
    <property type="entry name" value="ATPase domain of HSP90 chaperone/DNA topoisomerase II/histidine kinase"/>
    <property type="match status" value="1"/>
</dbReference>
<protein>
    <recommendedName>
        <fullName evidence="4">histidine kinase</fullName>
        <ecNumber evidence="4">2.7.13.3</ecNumber>
    </recommendedName>
</protein>
<evidence type="ECO:0000313" key="17">
    <source>
        <dbReference type="Proteomes" id="UP000198802"/>
    </source>
</evidence>
<keyword evidence="17" id="KW-1185">Reference proteome</keyword>
<evidence type="ECO:0000256" key="4">
    <source>
        <dbReference type="ARBA" id="ARBA00012438"/>
    </source>
</evidence>
<dbReference type="InterPro" id="IPR004358">
    <property type="entry name" value="Sig_transdc_His_kin-like_C"/>
</dbReference>
<dbReference type="InterPro" id="IPR050428">
    <property type="entry name" value="TCS_sensor_his_kinase"/>
</dbReference>
<organism evidence="16 17">
    <name type="scientific">Parafrankia irregularis</name>
    <dbReference type="NCBI Taxonomy" id="795642"/>
    <lineage>
        <taxon>Bacteria</taxon>
        <taxon>Bacillati</taxon>
        <taxon>Actinomycetota</taxon>
        <taxon>Actinomycetes</taxon>
        <taxon>Frankiales</taxon>
        <taxon>Frankiaceae</taxon>
        <taxon>Parafrankia</taxon>
    </lineage>
</organism>
<dbReference type="CDD" id="cd00082">
    <property type="entry name" value="HisKA"/>
    <property type="match status" value="1"/>
</dbReference>
<keyword evidence="6" id="KW-0808">Transferase</keyword>
<evidence type="ECO:0000256" key="12">
    <source>
        <dbReference type="SAM" id="MobiDB-lite"/>
    </source>
</evidence>
<dbReference type="Proteomes" id="UP000198802">
    <property type="component" value="Unassembled WGS sequence"/>
</dbReference>
<evidence type="ECO:0000313" key="16">
    <source>
        <dbReference type="EMBL" id="CUU60189.1"/>
    </source>
</evidence>
<feature type="compositionally biased region" description="Low complexity" evidence="12">
    <location>
        <begin position="681"/>
        <end position="690"/>
    </location>
</feature>
<proteinExistence type="predicted"/>
<keyword evidence="10" id="KW-0902">Two-component regulatory system</keyword>
<evidence type="ECO:0000256" key="5">
    <source>
        <dbReference type="ARBA" id="ARBA00022553"/>
    </source>
</evidence>
<dbReference type="GO" id="GO:0005509">
    <property type="term" value="F:calcium ion binding"/>
    <property type="evidence" value="ECO:0007669"/>
    <property type="project" value="UniProtKB-ARBA"/>
</dbReference>
<accession>A0A0S4QXD2</accession>
<dbReference type="Gene3D" id="3.30.565.10">
    <property type="entry name" value="Histidine kinase-like ATPase, C-terminal domain"/>
    <property type="match status" value="1"/>
</dbReference>
<keyword evidence="7 13" id="KW-0812">Transmembrane</keyword>
<dbReference type="RefSeq" id="WP_091284777.1">
    <property type="nucleotide sequence ID" value="NZ_FAOZ01000036.1"/>
</dbReference>
<dbReference type="InterPro" id="IPR003661">
    <property type="entry name" value="HisK_dim/P_dom"/>
</dbReference>
<feature type="region of interest" description="Disordered" evidence="12">
    <location>
        <begin position="591"/>
        <end position="718"/>
    </location>
</feature>
<dbReference type="InterPro" id="IPR003660">
    <property type="entry name" value="HAMP_dom"/>
</dbReference>
<dbReference type="PRINTS" id="PR00344">
    <property type="entry name" value="BCTRLSENSOR"/>
</dbReference>
<dbReference type="CDD" id="cd00075">
    <property type="entry name" value="HATPase"/>
    <property type="match status" value="1"/>
</dbReference>
<feature type="domain" description="Histidine kinase" evidence="14">
    <location>
        <begin position="359"/>
        <end position="591"/>
    </location>
</feature>
<feature type="compositionally biased region" description="Low complexity" evidence="12">
    <location>
        <begin position="124"/>
        <end position="134"/>
    </location>
</feature>
<feature type="compositionally biased region" description="Basic and acidic residues" evidence="12">
    <location>
        <begin position="703"/>
        <end position="718"/>
    </location>
</feature>
<dbReference type="PROSITE" id="PS50109">
    <property type="entry name" value="HIS_KIN"/>
    <property type="match status" value="1"/>
</dbReference>
<feature type="domain" description="HAMP" evidence="15">
    <location>
        <begin position="282"/>
        <end position="344"/>
    </location>
</feature>
<feature type="compositionally biased region" description="Low complexity" evidence="12">
    <location>
        <begin position="655"/>
        <end position="672"/>
    </location>
</feature>
<name>A0A0S4QXD2_9ACTN</name>
<feature type="region of interest" description="Disordered" evidence="12">
    <location>
        <begin position="1"/>
        <end position="40"/>
    </location>
</feature>
<dbReference type="SUPFAM" id="SSF47384">
    <property type="entry name" value="Homodimeric domain of signal transducing histidine kinase"/>
    <property type="match status" value="1"/>
</dbReference>
<keyword evidence="11 13" id="KW-0472">Membrane</keyword>
<feature type="transmembrane region" description="Helical" evidence="13">
    <location>
        <begin position="54"/>
        <end position="77"/>
    </location>
</feature>
<dbReference type="AlphaFoldDB" id="A0A0S4QXD2"/>
<evidence type="ECO:0000256" key="9">
    <source>
        <dbReference type="ARBA" id="ARBA00022989"/>
    </source>
</evidence>
<keyword evidence="8 16" id="KW-0418">Kinase</keyword>
<dbReference type="SMART" id="SM00388">
    <property type="entry name" value="HisKA"/>
    <property type="match status" value="1"/>
</dbReference>
<dbReference type="GO" id="GO:0000155">
    <property type="term" value="F:phosphorelay sensor kinase activity"/>
    <property type="evidence" value="ECO:0007669"/>
    <property type="project" value="InterPro"/>
</dbReference>
<reference evidence="17" key="1">
    <citation type="submission" date="2015-11" db="EMBL/GenBank/DDBJ databases">
        <authorList>
            <person name="Varghese N."/>
        </authorList>
    </citation>
    <scope>NUCLEOTIDE SEQUENCE [LARGE SCALE GENOMIC DNA]</scope>
    <source>
        <strain evidence="17">DSM 45899</strain>
    </source>
</reference>
<evidence type="ECO:0000256" key="1">
    <source>
        <dbReference type="ARBA" id="ARBA00000085"/>
    </source>
</evidence>
<dbReference type="PANTHER" id="PTHR45436:SF5">
    <property type="entry name" value="SENSOR HISTIDINE KINASE TRCS"/>
    <property type="match status" value="1"/>
</dbReference>
<dbReference type="FunFam" id="1.10.287.130:FF:000001">
    <property type="entry name" value="Two-component sensor histidine kinase"/>
    <property type="match status" value="1"/>
</dbReference>
<comment type="subcellular location">
    <subcellularLocation>
        <location evidence="3">Cell membrane</location>
    </subcellularLocation>
</comment>
<feature type="region of interest" description="Disordered" evidence="12">
    <location>
        <begin position="110"/>
        <end position="134"/>
    </location>
</feature>
<dbReference type="GO" id="GO:0005886">
    <property type="term" value="C:plasma membrane"/>
    <property type="evidence" value="ECO:0007669"/>
    <property type="project" value="UniProtKB-SubCell"/>
</dbReference>
<evidence type="ECO:0000259" key="15">
    <source>
        <dbReference type="PROSITE" id="PS50885"/>
    </source>
</evidence>
<dbReference type="PANTHER" id="PTHR45436">
    <property type="entry name" value="SENSOR HISTIDINE KINASE YKOH"/>
    <property type="match status" value="1"/>
</dbReference>
<evidence type="ECO:0000256" key="11">
    <source>
        <dbReference type="ARBA" id="ARBA00023136"/>
    </source>
</evidence>
<feature type="transmembrane region" description="Helical" evidence="13">
    <location>
        <begin position="259"/>
        <end position="281"/>
    </location>
</feature>
<dbReference type="SMART" id="SM00387">
    <property type="entry name" value="HATPase_c"/>
    <property type="match status" value="1"/>
</dbReference>
<evidence type="ECO:0000256" key="3">
    <source>
        <dbReference type="ARBA" id="ARBA00004236"/>
    </source>
</evidence>
<evidence type="ECO:0000256" key="7">
    <source>
        <dbReference type="ARBA" id="ARBA00022692"/>
    </source>
</evidence>
<dbReference type="InterPro" id="IPR036890">
    <property type="entry name" value="HATPase_C_sf"/>
</dbReference>
<dbReference type="PROSITE" id="PS50885">
    <property type="entry name" value="HAMP"/>
    <property type="match status" value="1"/>
</dbReference>
<feature type="compositionally biased region" description="Basic residues" evidence="12">
    <location>
        <begin position="18"/>
        <end position="30"/>
    </location>
</feature>
<comment type="cofactor">
    <cofactor evidence="2">
        <name>a divalent metal cation</name>
        <dbReference type="ChEBI" id="CHEBI:60240"/>
    </cofactor>
</comment>
<keyword evidence="5" id="KW-0597">Phosphoprotein</keyword>
<keyword evidence="9 13" id="KW-1133">Transmembrane helix</keyword>
<dbReference type="InterPro" id="IPR005467">
    <property type="entry name" value="His_kinase_dom"/>
</dbReference>
<dbReference type="Pfam" id="PF00672">
    <property type="entry name" value="HAMP"/>
    <property type="match status" value="1"/>
</dbReference>
<evidence type="ECO:0000256" key="8">
    <source>
        <dbReference type="ARBA" id="ARBA00022777"/>
    </source>
</evidence>
<gene>
    <name evidence="16" type="ORF">Ga0074812_13652</name>
</gene>
<evidence type="ECO:0000256" key="10">
    <source>
        <dbReference type="ARBA" id="ARBA00023012"/>
    </source>
</evidence>
<comment type="catalytic activity">
    <reaction evidence="1">
        <text>ATP + protein L-histidine = ADP + protein N-phospho-L-histidine.</text>
        <dbReference type="EC" id="2.7.13.3"/>
    </reaction>
</comment>
<dbReference type="InterPro" id="IPR003594">
    <property type="entry name" value="HATPase_dom"/>
</dbReference>
<dbReference type="InterPro" id="IPR036097">
    <property type="entry name" value="HisK_dim/P_sf"/>
</dbReference>
<dbReference type="Gene3D" id="1.10.287.130">
    <property type="match status" value="1"/>
</dbReference>
<dbReference type="EMBL" id="FAOZ01000036">
    <property type="protein sequence ID" value="CUU60189.1"/>
    <property type="molecule type" value="Genomic_DNA"/>
</dbReference>
<dbReference type="Pfam" id="PF00512">
    <property type="entry name" value="HisKA"/>
    <property type="match status" value="1"/>
</dbReference>
<feature type="compositionally biased region" description="Low complexity" evidence="12">
    <location>
        <begin position="633"/>
        <end position="643"/>
    </location>
</feature>
<evidence type="ECO:0000256" key="6">
    <source>
        <dbReference type="ARBA" id="ARBA00022679"/>
    </source>
</evidence>
<dbReference type="Gene3D" id="6.10.340.10">
    <property type="match status" value="1"/>
</dbReference>
<dbReference type="SMART" id="SM00304">
    <property type="entry name" value="HAMP"/>
    <property type="match status" value="1"/>
</dbReference>
<dbReference type="FunFam" id="3.30.565.10:FF:000006">
    <property type="entry name" value="Sensor histidine kinase WalK"/>
    <property type="match status" value="1"/>
</dbReference>